<accession>A0A2K3KY45</accession>
<evidence type="ECO:0000313" key="7">
    <source>
        <dbReference type="EMBL" id="PNX71204.1"/>
    </source>
</evidence>
<evidence type="ECO:0000256" key="1">
    <source>
        <dbReference type="ARBA" id="ARBA00022723"/>
    </source>
</evidence>
<evidence type="ECO:0000256" key="2">
    <source>
        <dbReference type="ARBA" id="ARBA00022771"/>
    </source>
</evidence>
<proteinExistence type="predicted"/>
<keyword evidence="3" id="KW-0862">Zinc</keyword>
<dbReference type="PROSITE" id="PS50808">
    <property type="entry name" value="ZF_BED"/>
    <property type="match status" value="1"/>
</dbReference>
<dbReference type="GO" id="GO:0003677">
    <property type="term" value="F:DNA binding"/>
    <property type="evidence" value="ECO:0007669"/>
    <property type="project" value="InterPro"/>
</dbReference>
<evidence type="ECO:0000256" key="3">
    <source>
        <dbReference type="ARBA" id="ARBA00022833"/>
    </source>
</evidence>
<name>A0A2K3KY45_TRIPR</name>
<organism evidence="7 8">
    <name type="scientific">Trifolium pratense</name>
    <name type="common">Red clover</name>
    <dbReference type="NCBI Taxonomy" id="57577"/>
    <lineage>
        <taxon>Eukaryota</taxon>
        <taxon>Viridiplantae</taxon>
        <taxon>Streptophyta</taxon>
        <taxon>Embryophyta</taxon>
        <taxon>Tracheophyta</taxon>
        <taxon>Spermatophyta</taxon>
        <taxon>Magnoliopsida</taxon>
        <taxon>eudicotyledons</taxon>
        <taxon>Gunneridae</taxon>
        <taxon>Pentapetalae</taxon>
        <taxon>rosids</taxon>
        <taxon>fabids</taxon>
        <taxon>Fabales</taxon>
        <taxon>Fabaceae</taxon>
        <taxon>Papilionoideae</taxon>
        <taxon>50 kb inversion clade</taxon>
        <taxon>NPAAA clade</taxon>
        <taxon>Hologalegina</taxon>
        <taxon>IRL clade</taxon>
        <taxon>Trifolieae</taxon>
        <taxon>Trifolium</taxon>
    </lineage>
</organism>
<dbReference type="PANTHER" id="PTHR46951:SF2">
    <property type="entry name" value="BED-TYPE DOMAIN-CONTAINING PROTEIN"/>
    <property type="match status" value="1"/>
</dbReference>
<reference evidence="7 8" key="1">
    <citation type="journal article" date="2014" name="Am. J. Bot.">
        <title>Genome assembly and annotation for red clover (Trifolium pratense; Fabaceae).</title>
        <authorList>
            <person name="Istvanek J."/>
            <person name="Jaros M."/>
            <person name="Krenek A."/>
            <person name="Repkova J."/>
        </authorList>
    </citation>
    <scope>NUCLEOTIDE SEQUENCE [LARGE SCALE GENOMIC DNA]</scope>
    <source>
        <strain evidence="8">cv. Tatra</strain>
        <tissue evidence="7">Young leaves</tissue>
    </source>
</reference>
<feature type="region of interest" description="Disordered" evidence="5">
    <location>
        <begin position="1"/>
        <end position="20"/>
    </location>
</feature>
<reference evidence="7 8" key="2">
    <citation type="journal article" date="2017" name="Front. Plant Sci.">
        <title>Gene Classification and Mining of Molecular Markers Useful in Red Clover (Trifolium pratense) Breeding.</title>
        <authorList>
            <person name="Istvanek J."/>
            <person name="Dluhosova J."/>
            <person name="Dluhos P."/>
            <person name="Patkova L."/>
            <person name="Nedelnik J."/>
            <person name="Repkova J."/>
        </authorList>
    </citation>
    <scope>NUCLEOTIDE SEQUENCE [LARGE SCALE GENOMIC DNA]</scope>
    <source>
        <strain evidence="8">cv. Tatra</strain>
        <tissue evidence="7">Young leaves</tissue>
    </source>
</reference>
<feature type="domain" description="BED-type" evidence="6">
    <location>
        <begin position="40"/>
        <end position="97"/>
    </location>
</feature>
<dbReference type="PANTHER" id="PTHR46951">
    <property type="entry name" value="BED-TYPE DOMAIN-CONTAINING PROTEIN"/>
    <property type="match status" value="1"/>
</dbReference>
<keyword evidence="1" id="KW-0479">Metal-binding</keyword>
<comment type="caution">
    <text evidence="7">The sequence shown here is derived from an EMBL/GenBank/DDBJ whole genome shotgun (WGS) entry which is preliminary data.</text>
</comment>
<dbReference type="AlphaFoldDB" id="A0A2K3KY45"/>
<keyword evidence="2 4" id="KW-0863">Zinc-finger</keyword>
<dbReference type="Pfam" id="PF02892">
    <property type="entry name" value="zf-BED"/>
    <property type="match status" value="1"/>
</dbReference>
<dbReference type="GO" id="GO:0008270">
    <property type="term" value="F:zinc ion binding"/>
    <property type="evidence" value="ECO:0007669"/>
    <property type="project" value="UniProtKB-KW"/>
</dbReference>
<evidence type="ECO:0000259" key="6">
    <source>
        <dbReference type="PROSITE" id="PS50808"/>
    </source>
</evidence>
<dbReference type="Proteomes" id="UP000236291">
    <property type="component" value="Unassembled WGS sequence"/>
</dbReference>
<protein>
    <submittedName>
        <fullName evidence="7">DNA binding protein</fullName>
    </submittedName>
</protein>
<evidence type="ECO:0000256" key="5">
    <source>
        <dbReference type="SAM" id="MobiDB-lite"/>
    </source>
</evidence>
<sequence>MADIDQVRDKNHEGDNMANQHGAIIVFTEHMTETKKKGKGRRDVGWQHGVAIDGKASKVKCNYCHEEYSSGGVFRFKHHLAGTRKNVAPCRAVPNDVRLQMLDKVNKSQSNLIEKRKRTPSEDVQDNEAKKKLMRCVRILDGLEGIGGGPFTKALKILKEDPLWRDVFLALSDDRKKDFVLNL</sequence>
<evidence type="ECO:0000256" key="4">
    <source>
        <dbReference type="PROSITE-ProRule" id="PRU00027"/>
    </source>
</evidence>
<evidence type="ECO:0000313" key="8">
    <source>
        <dbReference type="Proteomes" id="UP000236291"/>
    </source>
</evidence>
<feature type="compositionally biased region" description="Basic and acidic residues" evidence="5">
    <location>
        <begin position="1"/>
        <end position="15"/>
    </location>
</feature>
<dbReference type="STRING" id="57577.A0A2K3KY45"/>
<gene>
    <name evidence="7" type="ORF">L195_g027075</name>
</gene>
<dbReference type="EMBL" id="ASHM01023010">
    <property type="protein sequence ID" value="PNX71204.1"/>
    <property type="molecule type" value="Genomic_DNA"/>
</dbReference>
<dbReference type="InterPro" id="IPR003656">
    <property type="entry name" value="Znf_BED"/>
</dbReference>